<dbReference type="InterPro" id="IPR006665">
    <property type="entry name" value="OmpA-like"/>
</dbReference>
<feature type="compositionally biased region" description="Acidic residues" evidence="5">
    <location>
        <begin position="35"/>
        <end position="45"/>
    </location>
</feature>
<dbReference type="EMBL" id="LTAO01000001">
    <property type="protein sequence ID" value="KYG35139.1"/>
    <property type="molecule type" value="Genomic_DNA"/>
</dbReference>
<evidence type="ECO:0000259" key="6">
    <source>
        <dbReference type="PROSITE" id="PS51123"/>
    </source>
</evidence>
<evidence type="ECO:0000256" key="2">
    <source>
        <dbReference type="ARBA" id="ARBA00023136"/>
    </source>
</evidence>
<sequence>MKKRLWIVPAFTLLLVACSSDDITIEQHELPEELKSEEEVEEVEEAERLTASEENKEKEIENDNPSENSVVHRETFEREGGEVEIEVAVHPIEIEGELALLTVDFQKISGNERINLEDMIHHPPSYRTHSLNRGNPFERLGYQMRLLDPVQYTVSHTLFFQDYKEDHQGEQYLATNAITGERIDERAFKEGEVVTYSAIFNAPVEDTVHVLIESFDLISSVPVIESENVRKQAQEFLEGNITEDLAISLDDLEKQVYPLQTYHESIELPVGTLVEEEQATITLDSDVLFAIDSSELQSESHEILEAAAKELSRVDSGELFIVGHTDNNGTDEYNQTLSEERAKSVRDHLAEIVDLTSFESVKIEGRSFHEPIVSNDSEEGQALNRRVEFLFTPPANLVEIVEEKTEIPDSLGAVMEYETGKMLEVEYLDRYPYGISIDSLTRLDGFIIGRLRIHNTDDNTAYIPHLMNSGLGHGGRGFHVGEDVLTSGGMLDHNDANGVTLLYGDQRIFPIDYWALTVNDRQELGQKELAPLVSRNVKLGVGNNLDLDDSIVVTVIWPDVPADVITLDKAPTQNYQGNLHYSIGSLVPWRITDVPIQEYKE</sequence>
<name>A0A162FA80_9BACI</name>
<proteinExistence type="predicted"/>
<dbReference type="OrthoDB" id="193257at2"/>
<dbReference type="PANTHER" id="PTHR30329:SF21">
    <property type="entry name" value="LIPOPROTEIN YIAD-RELATED"/>
    <property type="match status" value="1"/>
</dbReference>
<feature type="domain" description="OmpA-like" evidence="6">
    <location>
        <begin position="276"/>
        <end position="395"/>
    </location>
</feature>
<dbReference type="InterPro" id="IPR050330">
    <property type="entry name" value="Bact_OuterMem_StrucFunc"/>
</dbReference>
<dbReference type="Gene3D" id="3.30.1330.60">
    <property type="entry name" value="OmpA-like domain"/>
    <property type="match status" value="1"/>
</dbReference>
<dbReference type="GO" id="GO:0009279">
    <property type="term" value="C:cell outer membrane"/>
    <property type="evidence" value="ECO:0007669"/>
    <property type="project" value="UniProtKB-SubCell"/>
</dbReference>
<dbReference type="SUPFAM" id="SSF103088">
    <property type="entry name" value="OmpA-like"/>
    <property type="match status" value="1"/>
</dbReference>
<keyword evidence="8" id="KW-1185">Reference proteome</keyword>
<evidence type="ECO:0000313" key="8">
    <source>
        <dbReference type="Proteomes" id="UP000075806"/>
    </source>
</evidence>
<dbReference type="RefSeq" id="WP_061947346.1">
    <property type="nucleotide sequence ID" value="NZ_LTAO01000001.1"/>
</dbReference>
<evidence type="ECO:0000256" key="1">
    <source>
        <dbReference type="ARBA" id="ARBA00004442"/>
    </source>
</evidence>
<accession>A0A162FA80</accession>
<dbReference type="PRINTS" id="PR01021">
    <property type="entry name" value="OMPADOMAIN"/>
</dbReference>
<dbReference type="PANTHER" id="PTHR30329">
    <property type="entry name" value="STATOR ELEMENT OF FLAGELLAR MOTOR COMPLEX"/>
    <property type="match status" value="1"/>
</dbReference>
<keyword evidence="3" id="KW-0998">Cell outer membrane</keyword>
<keyword evidence="2 4" id="KW-0472">Membrane</keyword>
<dbReference type="CDD" id="cd07185">
    <property type="entry name" value="OmpA_C-like"/>
    <property type="match status" value="1"/>
</dbReference>
<evidence type="ECO:0000256" key="3">
    <source>
        <dbReference type="ARBA" id="ARBA00023237"/>
    </source>
</evidence>
<evidence type="ECO:0000313" key="7">
    <source>
        <dbReference type="EMBL" id="KYG35139.1"/>
    </source>
</evidence>
<dbReference type="Pfam" id="PF00691">
    <property type="entry name" value="OmpA"/>
    <property type="match status" value="1"/>
</dbReference>
<comment type="caution">
    <text evidence="7">The sequence shown here is derived from an EMBL/GenBank/DDBJ whole genome shotgun (WGS) entry which is preliminary data.</text>
</comment>
<dbReference type="STRING" id="519424.AZF04_02040"/>
<dbReference type="AlphaFoldDB" id="A0A162FA80"/>
<gene>
    <name evidence="7" type="ORF">AZF04_02040</name>
</gene>
<feature type="region of interest" description="Disordered" evidence="5">
    <location>
        <begin position="31"/>
        <end position="69"/>
    </location>
</feature>
<evidence type="ECO:0000256" key="4">
    <source>
        <dbReference type="PROSITE-ProRule" id="PRU00473"/>
    </source>
</evidence>
<protein>
    <recommendedName>
        <fullName evidence="6">OmpA-like domain-containing protein</fullName>
    </recommendedName>
</protein>
<dbReference type="PROSITE" id="PS51123">
    <property type="entry name" value="OMPA_2"/>
    <property type="match status" value="1"/>
</dbReference>
<feature type="compositionally biased region" description="Basic and acidic residues" evidence="5">
    <location>
        <begin position="46"/>
        <end position="61"/>
    </location>
</feature>
<dbReference type="PROSITE" id="PS51257">
    <property type="entry name" value="PROKAR_LIPOPROTEIN"/>
    <property type="match status" value="1"/>
</dbReference>
<reference evidence="7" key="1">
    <citation type="submission" date="2016-02" db="EMBL/GenBank/DDBJ databases">
        <title>Genome sequence of Bacillus trypoxylicola KCTC 13244(T).</title>
        <authorList>
            <person name="Jeong H."/>
            <person name="Park S.-H."/>
            <person name="Choi S.-K."/>
        </authorList>
    </citation>
    <scope>NUCLEOTIDE SEQUENCE [LARGE SCALE GENOMIC DNA]</scope>
    <source>
        <strain evidence="7">KCTC 13244</strain>
    </source>
</reference>
<dbReference type="Proteomes" id="UP000075806">
    <property type="component" value="Unassembled WGS sequence"/>
</dbReference>
<organism evidence="7 8">
    <name type="scientific">Alkalihalobacillus trypoxylicola</name>
    <dbReference type="NCBI Taxonomy" id="519424"/>
    <lineage>
        <taxon>Bacteria</taxon>
        <taxon>Bacillati</taxon>
        <taxon>Bacillota</taxon>
        <taxon>Bacilli</taxon>
        <taxon>Bacillales</taxon>
        <taxon>Bacillaceae</taxon>
        <taxon>Alkalihalobacillus</taxon>
    </lineage>
</organism>
<dbReference type="InterPro" id="IPR006664">
    <property type="entry name" value="OMP_bac"/>
</dbReference>
<comment type="subcellular location">
    <subcellularLocation>
        <location evidence="1">Cell outer membrane</location>
    </subcellularLocation>
</comment>
<dbReference type="InterPro" id="IPR036737">
    <property type="entry name" value="OmpA-like_sf"/>
</dbReference>
<evidence type="ECO:0000256" key="5">
    <source>
        <dbReference type="SAM" id="MobiDB-lite"/>
    </source>
</evidence>